<keyword evidence="2" id="KW-0808">Transferase</keyword>
<dbReference type="GO" id="GO:0008757">
    <property type="term" value="F:S-adenosylmethionine-dependent methyltransferase activity"/>
    <property type="evidence" value="ECO:0007669"/>
    <property type="project" value="InterPro"/>
</dbReference>
<dbReference type="EMBL" id="AP014936">
    <property type="protein sequence ID" value="BAU48818.1"/>
    <property type="molecule type" value="Genomic_DNA"/>
</dbReference>
<dbReference type="InterPro" id="IPR013216">
    <property type="entry name" value="Methyltransf_11"/>
</dbReference>
<dbReference type="InterPro" id="IPR029063">
    <property type="entry name" value="SAM-dependent_MTases_sf"/>
</dbReference>
<dbReference type="GO" id="GO:0032259">
    <property type="term" value="P:methylation"/>
    <property type="evidence" value="ECO:0007669"/>
    <property type="project" value="UniProtKB-KW"/>
</dbReference>
<protein>
    <submittedName>
        <fullName evidence="2">Methyltransferase</fullName>
    </submittedName>
</protein>
<name>A0A1B4V5N6_9GAMM</name>
<keyword evidence="3" id="KW-1185">Reference proteome</keyword>
<evidence type="ECO:0000259" key="1">
    <source>
        <dbReference type="Pfam" id="PF08241"/>
    </source>
</evidence>
<gene>
    <name evidence="2" type="ORF">SVA_2268</name>
</gene>
<evidence type="ECO:0000313" key="2">
    <source>
        <dbReference type="EMBL" id="BAU48818.1"/>
    </source>
</evidence>
<dbReference type="Proteomes" id="UP000218899">
    <property type="component" value="Chromosome"/>
</dbReference>
<dbReference type="Pfam" id="PF08241">
    <property type="entry name" value="Methyltransf_11"/>
    <property type="match status" value="1"/>
</dbReference>
<dbReference type="SUPFAM" id="SSF53335">
    <property type="entry name" value="S-adenosyl-L-methionine-dependent methyltransferases"/>
    <property type="match status" value="1"/>
</dbReference>
<evidence type="ECO:0000313" key="3">
    <source>
        <dbReference type="Proteomes" id="UP000218899"/>
    </source>
</evidence>
<feature type="domain" description="Methyltransferase type 11" evidence="1">
    <location>
        <begin position="2"/>
        <end position="46"/>
    </location>
</feature>
<organism evidence="2 3">
    <name type="scientific">Sulfurifustis variabilis</name>
    <dbReference type="NCBI Taxonomy" id="1675686"/>
    <lineage>
        <taxon>Bacteria</taxon>
        <taxon>Pseudomonadati</taxon>
        <taxon>Pseudomonadota</taxon>
        <taxon>Gammaproteobacteria</taxon>
        <taxon>Acidiferrobacterales</taxon>
        <taxon>Acidiferrobacteraceae</taxon>
        <taxon>Sulfurifustis</taxon>
    </lineage>
</organism>
<dbReference type="AlphaFoldDB" id="A0A1B4V5N6"/>
<accession>A0A1B4V5N6</accession>
<dbReference type="Gene3D" id="3.40.50.150">
    <property type="entry name" value="Vaccinia Virus protein VP39"/>
    <property type="match status" value="1"/>
</dbReference>
<keyword evidence="2" id="KW-0489">Methyltransferase</keyword>
<sequence length="130" mass="14030">MDAGALEFRSGYFHHALCGFGIGFLPDMAGALREWARVTRPGGRILYTCHGPNAFRSMADMLLARLERRGIAPPAEGPAGEWEDLRRPEICRALLAAAGLAETEVRTERIATTCGRRPGGPSPSTAAWGH</sequence>
<reference evidence="2 3" key="1">
    <citation type="submission" date="2015-08" db="EMBL/GenBank/DDBJ databases">
        <title>Complete genome sequence of Sulfurifustis variabilis.</title>
        <authorList>
            <person name="Miura A."/>
            <person name="Kojima H."/>
            <person name="Fukui M."/>
        </authorList>
    </citation>
    <scope>NUCLEOTIDE SEQUENCE [LARGE SCALE GENOMIC DNA]</scope>
    <source>
        <strain evidence="3">skN76</strain>
    </source>
</reference>
<proteinExistence type="predicted"/>
<dbReference type="KEGG" id="sva:SVA_2268"/>